<dbReference type="Gene3D" id="3.40.50.1820">
    <property type="entry name" value="alpha/beta hydrolase"/>
    <property type="match status" value="1"/>
</dbReference>
<dbReference type="GO" id="GO:0016787">
    <property type="term" value="F:hydrolase activity"/>
    <property type="evidence" value="ECO:0007669"/>
    <property type="project" value="UniProtKB-KW"/>
</dbReference>
<comment type="caution">
    <text evidence="4">The sequence shown here is derived from an EMBL/GenBank/DDBJ whole genome shotgun (WGS) entry which is preliminary data.</text>
</comment>
<feature type="domain" description="AB hydrolase-1" evidence="3">
    <location>
        <begin position="72"/>
        <end position="276"/>
    </location>
</feature>
<evidence type="ECO:0000256" key="1">
    <source>
        <dbReference type="ARBA" id="ARBA00022801"/>
    </source>
</evidence>
<dbReference type="PRINTS" id="PR00412">
    <property type="entry name" value="EPOXHYDRLASE"/>
</dbReference>
<dbReference type="InterPro" id="IPR029058">
    <property type="entry name" value="AB_hydrolase_fold"/>
</dbReference>
<dbReference type="InterPro" id="IPR000639">
    <property type="entry name" value="Epox_hydrolase-like"/>
</dbReference>
<dbReference type="SUPFAM" id="SSF53474">
    <property type="entry name" value="alpha/beta-Hydrolases"/>
    <property type="match status" value="1"/>
</dbReference>
<evidence type="ECO:0000256" key="2">
    <source>
        <dbReference type="SAM" id="SignalP"/>
    </source>
</evidence>
<keyword evidence="5" id="KW-1185">Reference proteome</keyword>
<proteinExistence type="predicted"/>
<keyword evidence="2" id="KW-0732">Signal</keyword>
<evidence type="ECO:0000313" key="4">
    <source>
        <dbReference type="EMBL" id="MWB78327.1"/>
    </source>
</evidence>
<evidence type="ECO:0000313" key="5">
    <source>
        <dbReference type="Proteomes" id="UP000443843"/>
    </source>
</evidence>
<keyword evidence="1 4" id="KW-0378">Hydrolase</keyword>
<feature type="signal peptide" evidence="2">
    <location>
        <begin position="1"/>
        <end position="25"/>
    </location>
</feature>
<name>A0A844W3E9_9RHOB</name>
<dbReference type="PANTHER" id="PTHR43329">
    <property type="entry name" value="EPOXIDE HYDROLASE"/>
    <property type="match status" value="1"/>
</dbReference>
<dbReference type="InterPro" id="IPR000073">
    <property type="entry name" value="AB_hydrolase_1"/>
</dbReference>
<dbReference type="Proteomes" id="UP000443843">
    <property type="component" value="Unassembled WGS sequence"/>
</dbReference>
<feature type="chain" id="PRO_5032813685" evidence="2">
    <location>
        <begin position="26"/>
        <end position="336"/>
    </location>
</feature>
<protein>
    <submittedName>
        <fullName evidence="4">Alpha/beta fold hydrolase</fullName>
    </submittedName>
</protein>
<organism evidence="4 5">
    <name type="scientific">Pseudooceanicola pacificus</name>
    <dbReference type="NCBI Taxonomy" id="2676438"/>
    <lineage>
        <taxon>Bacteria</taxon>
        <taxon>Pseudomonadati</taxon>
        <taxon>Pseudomonadota</taxon>
        <taxon>Alphaproteobacteria</taxon>
        <taxon>Rhodobacterales</taxon>
        <taxon>Paracoccaceae</taxon>
        <taxon>Pseudooceanicola</taxon>
    </lineage>
</organism>
<evidence type="ECO:0000259" key="3">
    <source>
        <dbReference type="Pfam" id="PF00561"/>
    </source>
</evidence>
<dbReference type="Pfam" id="PF00561">
    <property type="entry name" value="Abhydrolase_1"/>
    <property type="match status" value="1"/>
</dbReference>
<dbReference type="AlphaFoldDB" id="A0A844W3E9"/>
<accession>A0A844W3E9</accession>
<sequence>MTPLTRHAIALGLLLATGATMPAWAQAADASSATEATLELTPSLGADTGFRHHRTAVGDVRLHYVRGGEGEPLILLHGWPTTWWEWHKIMPGLAETFDVIAVDTRGLGDSTRPESGYEKDVIGEDIVALARQLGLTRFSIAGHDLGGQVAFAIARNHPEMVQRLAILDVPLMGMPYSEALAPWHFAFNAVPDLPEALTQGRERIFLDIFWSGFTYNPRGFDEADIQEFLRSYTAVGAMHAGFNYYRAFDRDAAANRAWFEAGNKLDMPVLWLGGEGTAEADIAGAGLISTGNLLELQLENAATDLRGQSLAGCGHWLASECPERTEQLLNDFFSGN</sequence>
<gene>
    <name evidence="4" type="ORF">GLS40_09845</name>
</gene>
<reference evidence="4 5" key="1">
    <citation type="submission" date="2019-11" db="EMBL/GenBank/DDBJ databases">
        <title>Pseudooceanicola pacifica sp. nov., isolated from deep-sea sediment of the Pacific Ocean.</title>
        <authorList>
            <person name="Lyu L."/>
        </authorList>
    </citation>
    <scope>NUCLEOTIDE SEQUENCE [LARGE SCALE GENOMIC DNA]</scope>
    <source>
        <strain evidence="4 5">216_PA32_1</strain>
    </source>
</reference>
<dbReference type="PRINTS" id="PR00111">
    <property type="entry name" value="ABHYDROLASE"/>
</dbReference>
<dbReference type="RefSeq" id="WP_160382585.1">
    <property type="nucleotide sequence ID" value="NZ_WNXQ01000004.1"/>
</dbReference>
<dbReference type="EMBL" id="WNXQ01000004">
    <property type="protein sequence ID" value="MWB78327.1"/>
    <property type="molecule type" value="Genomic_DNA"/>
</dbReference>